<dbReference type="EMBL" id="VSRR010000294">
    <property type="protein sequence ID" value="MPC13623.1"/>
    <property type="molecule type" value="Genomic_DNA"/>
</dbReference>
<accession>A0A5B7D1M4</accession>
<organism evidence="1 2">
    <name type="scientific">Portunus trituberculatus</name>
    <name type="common">Swimming crab</name>
    <name type="synonym">Neptunus trituberculatus</name>
    <dbReference type="NCBI Taxonomy" id="210409"/>
    <lineage>
        <taxon>Eukaryota</taxon>
        <taxon>Metazoa</taxon>
        <taxon>Ecdysozoa</taxon>
        <taxon>Arthropoda</taxon>
        <taxon>Crustacea</taxon>
        <taxon>Multicrustacea</taxon>
        <taxon>Malacostraca</taxon>
        <taxon>Eumalacostraca</taxon>
        <taxon>Eucarida</taxon>
        <taxon>Decapoda</taxon>
        <taxon>Pleocyemata</taxon>
        <taxon>Brachyura</taxon>
        <taxon>Eubrachyura</taxon>
        <taxon>Portunoidea</taxon>
        <taxon>Portunidae</taxon>
        <taxon>Portuninae</taxon>
        <taxon>Portunus</taxon>
    </lineage>
</organism>
<dbReference type="Proteomes" id="UP000324222">
    <property type="component" value="Unassembled WGS sequence"/>
</dbReference>
<name>A0A5B7D1M4_PORTR</name>
<dbReference type="AlphaFoldDB" id="A0A5B7D1M4"/>
<comment type="caution">
    <text evidence="1">The sequence shown here is derived from an EMBL/GenBank/DDBJ whole genome shotgun (WGS) entry which is preliminary data.</text>
</comment>
<sequence length="131" mass="14025">MAHSSASSSPYDYLHSQAKAVIYNVNRYFLEEKTNRAPILPVIFGDVAILGSPHGFHVLSAISHCDKYTADKNTNNRKLGVECHQLLQSEGGGLLVFVPLPMLGSGGAGSAKHLLETPHQPIPAHSPQSGI</sequence>
<evidence type="ECO:0000313" key="1">
    <source>
        <dbReference type="EMBL" id="MPC13623.1"/>
    </source>
</evidence>
<evidence type="ECO:0000313" key="2">
    <source>
        <dbReference type="Proteomes" id="UP000324222"/>
    </source>
</evidence>
<reference evidence="1 2" key="1">
    <citation type="submission" date="2019-05" db="EMBL/GenBank/DDBJ databases">
        <title>Another draft genome of Portunus trituberculatus and its Hox gene families provides insights of decapod evolution.</title>
        <authorList>
            <person name="Jeong J.-H."/>
            <person name="Song I."/>
            <person name="Kim S."/>
            <person name="Choi T."/>
            <person name="Kim D."/>
            <person name="Ryu S."/>
            <person name="Kim W."/>
        </authorList>
    </citation>
    <scope>NUCLEOTIDE SEQUENCE [LARGE SCALE GENOMIC DNA]</scope>
    <source>
        <tissue evidence="1">Muscle</tissue>
    </source>
</reference>
<gene>
    <name evidence="1" type="ORF">E2C01_006363</name>
</gene>
<protein>
    <submittedName>
        <fullName evidence="1">Uncharacterized protein</fullName>
    </submittedName>
</protein>
<keyword evidence="2" id="KW-1185">Reference proteome</keyword>
<proteinExistence type="predicted"/>